<accession>A0ABS0Q872</accession>
<dbReference type="EMBL" id="JAEDAE010000004">
    <property type="protein sequence ID" value="MBH8558657.1"/>
    <property type="molecule type" value="Genomic_DNA"/>
</dbReference>
<sequence length="161" mass="17406">MVTRPNAALPAMPPGVTTHSFGSMRTASLTLVFTNAAGELFTHPAGYAVLRYRAGKWGVAELARLLTSTGALLLGNRWQRLLADARLLPSLSPEAKAWITENWMGTSRLRPQQLHTVVLQPAEVFARLAASQMQALAPDGTRYHHCADEAAAHACLIGLPR</sequence>
<gene>
    <name evidence="1" type="ORF">I7X13_11400</name>
</gene>
<evidence type="ECO:0000313" key="1">
    <source>
        <dbReference type="EMBL" id="MBH8558657.1"/>
    </source>
</evidence>
<dbReference type="RefSeq" id="WP_198075591.1">
    <property type="nucleotide sequence ID" value="NZ_JAEDAE010000004.1"/>
</dbReference>
<proteinExistence type="predicted"/>
<reference evidence="1 2" key="1">
    <citation type="submission" date="2020-12" db="EMBL/GenBank/DDBJ databases">
        <title>Hymenobacter sp.</title>
        <authorList>
            <person name="Kim M.K."/>
        </authorList>
    </citation>
    <scope>NUCLEOTIDE SEQUENCE [LARGE SCALE GENOMIC DNA]</scope>
    <source>
        <strain evidence="1 2">BT442</strain>
    </source>
</reference>
<keyword evidence="2" id="KW-1185">Reference proteome</keyword>
<organism evidence="1 2">
    <name type="scientific">Hymenobacter negativus</name>
    <dbReference type="NCBI Taxonomy" id="2795026"/>
    <lineage>
        <taxon>Bacteria</taxon>
        <taxon>Pseudomonadati</taxon>
        <taxon>Bacteroidota</taxon>
        <taxon>Cytophagia</taxon>
        <taxon>Cytophagales</taxon>
        <taxon>Hymenobacteraceae</taxon>
        <taxon>Hymenobacter</taxon>
    </lineage>
</organism>
<name>A0ABS0Q872_9BACT</name>
<comment type="caution">
    <text evidence="1">The sequence shown here is derived from an EMBL/GenBank/DDBJ whole genome shotgun (WGS) entry which is preliminary data.</text>
</comment>
<evidence type="ECO:0000313" key="2">
    <source>
        <dbReference type="Proteomes" id="UP000625631"/>
    </source>
</evidence>
<dbReference type="Proteomes" id="UP000625631">
    <property type="component" value="Unassembled WGS sequence"/>
</dbReference>
<protein>
    <submittedName>
        <fullName evidence="1">Uncharacterized protein</fullName>
    </submittedName>
</protein>